<dbReference type="OrthoDB" id="118550at2759"/>
<dbReference type="Gene3D" id="1.10.10.60">
    <property type="entry name" value="Homeodomain-like"/>
    <property type="match status" value="1"/>
</dbReference>
<dbReference type="Pfam" id="PF00249">
    <property type="entry name" value="Myb_DNA-binding"/>
    <property type="match status" value="1"/>
</dbReference>
<dbReference type="PROSITE" id="PS50090">
    <property type="entry name" value="MYB_LIKE"/>
    <property type="match status" value="1"/>
</dbReference>
<dbReference type="Proteomes" id="UP001085076">
    <property type="component" value="Miscellaneous, Linkage group lg05"/>
</dbReference>
<feature type="domain" description="SANT" evidence="13">
    <location>
        <begin position="413"/>
        <end position="464"/>
    </location>
</feature>
<evidence type="ECO:0000256" key="9">
    <source>
        <dbReference type="SAM" id="MobiDB-lite"/>
    </source>
</evidence>
<feature type="domain" description="SWIRM" evidence="12">
    <location>
        <begin position="181"/>
        <end position="282"/>
    </location>
</feature>
<gene>
    <name evidence="14" type="ORF">J5N97_021167</name>
</gene>
<evidence type="ECO:0000313" key="15">
    <source>
        <dbReference type="Proteomes" id="UP001085076"/>
    </source>
</evidence>
<protein>
    <recommendedName>
        <fullName evidence="16">SWI/SNF complex subunit SWI3C</fullName>
    </recommendedName>
</protein>
<evidence type="ECO:0000256" key="1">
    <source>
        <dbReference type="ARBA" id="ARBA00022723"/>
    </source>
</evidence>
<dbReference type="PROSITE" id="PS50934">
    <property type="entry name" value="SWIRM"/>
    <property type="match status" value="1"/>
</dbReference>
<evidence type="ECO:0000313" key="14">
    <source>
        <dbReference type="EMBL" id="KAJ0973208.1"/>
    </source>
</evidence>
<keyword evidence="1" id="KW-0479">Metal-binding</keyword>
<evidence type="ECO:0000256" key="4">
    <source>
        <dbReference type="ARBA" id="ARBA00023015"/>
    </source>
</evidence>
<reference evidence="14" key="2">
    <citation type="journal article" date="2022" name="Hortic Res">
        <title>The genome of Dioscorea zingiberensis sheds light on the biosynthesis, origin and evolution of the medicinally important diosgenin saponins.</title>
        <authorList>
            <person name="Li Y."/>
            <person name="Tan C."/>
            <person name="Li Z."/>
            <person name="Guo J."/>
            <person name="Li S."/>
            <person name="Chen X."/>
            <person name="Wang C."/>
            <person name="Dai X."/>
            <person name="Yang H."/>
            <person name="Song W."/>
            <person name="Hou L."/>
            <person name="Xu J."/>
            <person name="Tong Z."/>
            <person name="Xu A."/>
            <person name="Yuan X."/>
            <person name="Wang W."/>
            <person name="Yang Q."/>
            <person name="Chen L."/>
            <person name="Sun Z."/>
            <person name="Wang K."/>
            <person name="Pan B."/>
            <person name="Chen J."/>
            <person name="Bao Y."/>
            <person name="Liu F."/>
            <person name="Qi X."/>
            <person name="Gang D.R."/>
            <person name="Wen J."/>
            <person name="Li J."/>
        </authorList>
    </citation>
    <scope>NUCLEOTIDE SEQUENCE</scope>
    <source>
        <strain evidence="14">Dzin_1.0</strain>
    </source>
</reference>
<dbReference type="PROSITE" id="PS51293">
    <property type="entry name" value="SANT"/>
    <property type="match status" value="1"/>
</dbReference>
<keyword evidence="15" id="KW-1185">Reference proteome</keyword>
<name>A0A9D5CIM1_9LILI</name>
<dbReference type="SMART" id="SM00717">
    <property type="entry name" value="SANT"/>
    <property type="match status" value="1"/>
</dbReference>
<evidence type="ECO:0000256" key="7">
    <source>
        <dbReference type="ARBA" id="ARBA00023242"/>
    </source>
</evidence>
<dbReference type="SUPFAM" id="SSF46689">
    <property type="entry name" value="Homeodomain-like"/>
    <property type="match status" value="2"/>
</dbReference>
<dbReference type="GO" id="GO:0005634">
    <property type="term" value="C:nucleus"/>
    <property type="evidence" value="ECO:0007669"/>
    <property type="project" value="UniProtKB-ARBA"/>
</dbReference>
<organism evidence="14 15">
    <name type="scientific">Dioscorea zingiberensis</name>
    <dbReference type="NCBI Taxonomy" id="325984"/>
    <lineage>
        <taxon>Eukaryota</taxon>
        <taxon>Viridiplantae</taxon>
        <taxon>Streptophyta</taxon>
        <taxon>Embryophyta</taxon>
        <taxon>Tracheophyta</taxon>
        <taxon>Spermatophyta</taxon>
        <taxon>Magnoliopsida</taxon>
        <taxon>Liliopsida</taxon>
        <taxon>Dioscoreales</taxon>
        <taxon>Dioscoreaceae</taxon>
        <taxon>Dioscorea</taxon>
    </lineage>
</organism>
<comment type="caution">
    <text evidence="14">The sequence shown here is derived from an EMBL/GenBank/DDBJ whole genome shotgun (WGS) entry which is preliminary data.</text>
</comment>
<keyword evidence="6" id="KW-0804">Transcription</keyword>
<evidence type="ECO:0000259" key="13">
    <source>
        <dbReference type="PROSITE" id="PS51293"/>
    </source>
</evidence>
<evidence type="ECO:0000256" key="2">
    <source>
        <dbReference type="ARBA" id="ARBA00022771"/>
    </source>
</evidence>
<dbReference type="InterPro" id="IPR036388">
    <property type="entry name" value="WH-like_DNA-bd_sf"/>
</dbReference>
<evidence type="ECO:0008006" key="16">
    <source>
        <dbReference type="Google" id="ProtNLM"/>
    </source>
</evidence>
<dbReference type="InterPro" id="IPR009057">
    <property type="entry name" value="Homeodomain-like_sf"/>
</dbReference>
<dbReference type="CDD" id="cd00167">
    <property type="entry name" value="SANT"/>
    <property type="match status" value="1"/>
</dbReference>
<keyword evidence="3" id="KW-0862">Zinc</keyword>
<dbReference type="AlphaFoldDB" id="A0A9D5CIM1"/>
<dbReference type="GO" id="GO:0008270">
    <property type="term" value="F:zinc ion binding"/>
    <property type="evidence" value="ECO:0007669"/>
    <property type="project" value="UniProtKB-KW"/>
</dbReference>
<dbReference type="InterPro" id="IPR001005">
    <property type="entry name" value="SANT/Myb"/>
</dbReference>
<keyword evidence="7" id="KW-0539">Nucleus</keyword>
<feature type="region of interest" description="Disordered" evidence="9">
    <location>
        <begin position="1"/>
        <end position="71"/>
    </location>
</feature>
<evidence type="ECO:0000259" key="12">
    <source>
        <dbReference type="PROSITE" id="PS50934"/>
    </source>
</evidence>
<dbReference type="InterPro" id="IPR007526">
    <property type="entry name" value="SWIRM"/>
</dbReference>
<dbReference type="InterPro" id="IPR000433">
    <property type="entry name" value="Znf_ZZ"/>
</dbReference>
<dbReference type="EMBL" id="JAGGNH010000005">
    <property type="protein sequence ID" value="KAJ0973208.1"/>
    <property type="molecule type" value="Genomic_DNA"/>
</dbReference>
<accession>A0A9D5CIM1</accession>
<dbReference type="FunFam" id="1.10.10.60:FF:000014">
    <property type="entry name" value="SWI/SNF complex subunit SMARCC2 isoform C"/>
    <property type="match status" value="1"/>
</dbReference>
<reference evidence="14" key="1">
    <citation type="submission" date="2021-03" db="EMBL/GenBank/DDBJ databases">
        <authorList>
            <person name="Li Z."/>
            <person name="Yang C."/>
        </authorList>
    </citation>
    <scope>NUCLEOTIDE SEQUENCE</scope>
    <source>
        <strain evidence="14">Dzin_1.0</strain>
        <tissue evidence="14">Leaf</tissue>
    </source>
</reference>
<evidence type="ECO:0000256" key="6">
    <source>
        <dbReference type="ARBA" id="ARBA00023163"/>
    </source>
</evidence>
<evidence type="ECO:0000259" key="10">
    <source>
        <dbReference type="PROSITE" id="PS50090"/>
    </source>
</evidence>
<dbReference type="Pfam" id="PF04433">
    <property type="entry name" value="SWIRM"/>
    <property type="match status" value="1"/>
</dbReference>
<feature type="compositionally biased region" description="Acidic residues" evidence="9">
    <location>
        <begin position="34"/>
        <end position="60"/>
    </location>
</feature>
<dbReference type="Pfam" id="PF16495">
    <property type="entry name" value="SWIRM-assoc_1"/>
    <property type="match status" value="1"/>
</dbReference>
<feature type="domain" description="ZZ-type" evidence="11">
    <location>
        <begin position="355"/>
        <end position="409"/>
    </location>
</feature>
<dbReference type="PROSITE" id="PS50135">
    <property type="entry name" value="ZF_ZZ_2"/>
    <property type="match status" value="1"/>
</dbReference>
<evidence type="ECO:0000256" key="5">
    <source>
        <dbReference type="ARBA" id="ARBA00023125"/>
    </source>
</evidence>
<dbReference type="Gene3D" id="1.10.10.10">
    <property type="entry name" value="Winged helix-like DNA-binding domain superfamily/Winged helix DNA-binding domain"/>
    <property type="match status" value="1"/>
</dbReference>
<keyword evidence="4" id="KW-0805">Transcription regulation</keyword>
<feature type="domain" description="Myb-like" evidence="10">
    <location>
        <begin position="417"/>
        <end position="460"/>
    </location>
</feature>
<evidence type="ECO:0000256" key="3">
    <source>
        <dbReference type="ARBA" id="ARBA00022833"/>
    </source>
</evidence>
<dbReference type="GO" id="GO:0003677">
    <property type="term" value="F:DNA binding"/>
    <property type="evidence" value="ECO:0007669"/>
    <property type="project" value="UniProtKB-KW"/>
</dbReference>
<dbReference type="PANTHER" id="PTHR12802:SF61">
    <property type="entry name" value="SWI_SNF COMPLEX SUBUNIT SWI3C"/>
    <property type="match status" value="1"/>
</dbReference>
<feature type="compositionally biased region" description="Low complexity" evidence="9">
    <location>
        <begin position="1"/>
        <end position="12"/>
    </location>
</feature>
<evidence type="ECO:0000259" key="11">
    <source>
        <dbReference type="PROSITE" id="PS50135"/>
    </source>
</evidence>
<feature type="region of interest" description="Disordered" evidence="9">
    <location>
        <begin position="748"/>
        <end position="792"/>
    </location>
</feature>
<dbReference type="PANTHER" id="PTHR12802">
    <property type="entry name" value="SWI/SNF COMPLEX-RELATED"/>
    <property type="match status" value="1"/>
</dbReference>
<proteinExistence type="predicted"/>
<keyword evidence="5" id="KW-0238">DNA-binding</keyword>
<sequence>MSPASPSLPSSDSRLKWKKRKRETLLKRQKPQENEDDEEDDDEEPTAATAADDDENDDDPAVNHSHDPVLDLRESEILSDGGGARISDFPLAVRRIVNRPHPSVLALAAADRICQSSRPWTRPVLENISQGQLQALSAVLPDNPSLYPPSDAEKPSAFVCTPPALMDGKGVAKQLPDGRHLLVPMHANWFSLTTVHRLERQVVPHYFSGKSNDLTPEKYIGLRNKIVLKYAQNPGKRLSFADCQSLVSNNNASELYDLSRIVRFLDHWGIINYLTASSVHRGLRLAGSLLREDANGELQVQTAPLKSIDSLILFDRPKASLRAEDLALASTSLSSTIVSLDSEASDLDCRIRERLSEYSCSYCSRPLPSLHYQSTKEADIILCSDCFHDAKYITGHSSIDFLRVDSKKDSVDPDGDNWTDQETFLLLEGLEKYNDNWNEIAEHVGSKSKAQCILHFIRLPMEDGLLENIEVPDIADTSNVSNGDDNVFSHANSNGDFAGLNLQDLNSENQLPFANSANPVMSLVAFLASAIGPRVAASCASAALAVLSKEDSRLGHEGMHTSQGAQANLSYQKGEEDRVPNIKMDAASPLAPEHVKFAAMCGLSAAAMKAKLFADQEEREIQRLAATLINHQLKRLELKLKQFAEVETSLMKDCEQVERTRQRFSAERVRMMSNRFGPVGTTNLPPAVSGGVVAQPAAVSANIRQHPTMATTGGQANISAPYTNNPTMQSNIPLMQRQPMFGYGPRLPLSAIQPSPSASNQNMMLNSGMSNTSNPNHHPLLRSSSGNTSNIG</sequence>
<feature type="compositionally biased region" description="Basic and acidic residues" evidence="9">
    <location>
        <begin position="23"/>
        <end position="33"/>
    </location>
</feature>
<feature type="compositionally biased region" description="Polar residues" evidence="9">
    <location>
        <begin position="752"/>
        <end position="792"/>
    </location>
</feature>
<dbReference type="InterPro" id="IPR017884">
    <property type="entry name" value="SANT_dom"/>
</dbReference>
<dbReference type="InterPro" id="IPR032451">
    <property type="entry name" value="SMARCC_C"/>
</dbReference>
<evidence type="ECO:0000256" key="8">
    <source>
        <dbReference type="PROSITE-ProRule" id="PRU00228"/>
    </source>
</evidence>
<keyword evidence="2 8" id="KW-0863">Zinc-finger</keyword>